<dbReference type="GO" id="GO:1990841">
    <property type="term" value="F:promoter-specific chromatin binding"/>
    <property type="evidence" value="ECO:0007669"/>
    <property type="project" value="TreeGrafter"/>
</dbReference>
<comment type="subcellular location">
    <subcellularLocation>
        <location evidence="1">Nucleus</location>
    </subcellularLocation>
</comment>
<name>A0A8S2I127_9BILA</name>
<evidence type="ECO:0000256" key="5">
    <source>
        <dbReference type="ARBA" id="ARBA00025730"/>
    </source>
</evidence>
<dbReference type="Proteomes" id="UP000677228">
    <property type="component" value="Unassembled WGS sequence"/>
</dbReference>
<dbReference type="PANTHER" id="PTHR21242:SF0">
    <property type="entry name" value="TRANSCRIPTION INITIATION FACTOR TFIID SUBUNIT 10"/>
    <property type="match status" value="1"/>
</dbReference>
<proteinExistence type="inferred from homology"/>
<dbReference type="GO" id="GO:0006367">
    <property type="term" value="P:transcription initiation at RNA polymerase II promoter"/>
    <property type="evidence" value="ECO:0007669"/>
    <property type="project" value="TreeGrafter"/>
</dbReference>
<dbReference type="Pfam" id="PF03540">
    <property type="entry name" value="TAF10"/>
    <property type="match status" value="1"/>
</dbReference>
<evidence type="ECO:0000313" key="7">
    <source>
        <dbReference type="EMBL" id="CAF3697073.1"/>
    </source>
</evidence>
<sequence length="215" mass="24180">MSNLFDDDFNDDLNVMNTDYFPTTTNNPQIPVVDVQEEMLLSHYTEDQQVASNEAPAIDDGTDTPMSLDELQDFYSTLDAFIPVIPETVTKYYMRQCALQTNDERLVKLLSVSVQKFISEIVNDCYQLCKLREKTTNRTTTTNTNNATTTITNANVTSSSVDPTNTNTNEEATTSTQLATTITKERKLPATLTLNDLSTVLSEYGINMKKTLYYT</sequence>
<dbReference type="Proteomes" id="UP000682733">
    <property type="component" value="Unassembled WGS sequence"/>
</dbReference>
<reference evidence="7" key="1">
    <citation type="submission" date="2021-02" db="EMBL/GenBank/DDBJ databases">
        <authorList>
            <person name="Nowell W R."/>
        </authorList>
    </citation>
    <scope>NUCLEOTIDE SEQUENCE</scope>
</reference>
<dbReference type="AlphaFoldDB" id="A0A8S2I127"/>
<keyword evidence="4" id="KW-0539">Nucleus</keyword>
<gene>
    <name evidence="6" type="ORF">OVA965_LOCUS10535</name>
    <name evidence="7" type="ORF">TMI583_LOCUS10534</name>
</gene>
<accession>A0A8S2I127</accession>
<protein>
    <recommendedName>
        <fullName evidence="9">Transcription initiation factor TFIID subunit 10</fullName>
    </recommendedName>
</protein>
<evidence type="ECO:0008006" key="9">
    <source>
        <dbReference type="Google" id="ProtNLM"/>
    </source>
</evidence>
<evidence type="ECO:0000256" key="1">
    <source>
        <dbReference type="ARBA" id="ARBA00004123"/>
    </source>
</evidence>
<dbReference type="PANTHER" id="PTHR21242">
    <property type="entry name" value="TRANSCRIPTION INITIATION FACTOR TFIID SUBUNIT 10"/>
    <property type="match status" value="1"/>
</dbReference>
<evidence type="ECO:0000256" key="3">
    <source>
        <dbReference type="ARBA" id="ARBA00023163"/>
    </source>
</evidence>
<organism evidence="7 8">
    <name type="scientific">Didymodactylos carnosus</name>
    <dbReference type="NCBI Taxonomy" id="1234261"/>
    <lineage>
        <taxon>Eukaryota</taxon>
        <taxon>Metazoa</taxon>
        <taxon>Spiralia</taxon>
        <taxon>Gnathifera</taxon>
        <taxon>Rotifera</taxon>
        <taxon>Eurotatoria</taxon>
        <taxon>Bdelloidea</taxon>
        <taxon>Philodinida</taxon>
        <taxon>Philodinidae</taxon>
        <taxon>Didymodactylos</taxon>
    </lineage>
</organism>
<dbReference type="EMBL" id="CAJOBA010003913">
    <property type="protein sequence ID" value="CAF3697073.1"/>
    <property type="molecule type" value="Genomic_DNA"/>
</dbReference>
<dbReference type="GO" id="GO:0005669">
    <property type="term" value="C:transcription factor TFIID complex"/>
    <property type="evidence" value="ECO:0007669"/>
    <property type="project" value="TreeGrafter"/>
</dbReference>
<dbReference type="InterPro" id="IPR003923">
    <property type="entry name" value="TAF10"/>
</dbReference>
<comment type="caution">
    <text evidence="7">The sequence shown here is derived from an EMBL/GenBank/DDBJ whole genome shotgun (WGS) entry which is preliminary data.</text>
</comment>
<dbReference type="CDD" id="cd07982">
    <property type="entry name" value="HFD_TAF10"/>
    <property type="match status" value="1"/>
</dbReference>
<dbReference type="GO" id="GO:0000124">
    <property type="term" value="C:SAGA complex"/>
    <property type="evidence" value="ECO:0007669"/>
    <property type="project" value="TreeGrafter"/>
</dbReference>
<comment type="similarity">
    <text evidence="5">Belongs to the TAF10 family.</text>
</comment>
<dbReference type="EMBL" id="CAJNOK010003910">
    <property type="protein sequence ID" value="CAF0919316.1"/>
    <property type="molecule type" value="Genomic_DNA"/>
</dbReference>
<evidence type="ECO:0000256" key="2">
    <source>
        <dbReference type="ARBA" id="ARBA00023015"/>
    </source>
</evidence>
<evidence type="ECO:0000313" key="8">
    <source>
        <dbReference type="Proteomes" id="UP000682733"/>
    </source>
</evidence>
<dbReference type="PRINTS" id="PR01443">
    <property type="entry name" value="TFIID30KDSUB"/>
</dbReference>
<evidence type="ECO:0000256" key="4">
    <source>
        <dbReference type="ARBA" id="ARBA00023242"/>
    </source>
</evidence>
<dbReference type="GO" id="GO:0016251">
    <property type="term" value="F:RNA polymerase II general transcription initiation factor activity"/>
    <property type="evidence" value="ECO:0007669"/>
    <property type="project" value="TreeGrafter"/>
</dbReference>
<evidence type="ECO:0000313" key="6">
    <source>
        <dbReference type="EMBL" id="CAF0919316.1"/>
    </source>
</evidence>
<keyword evidence="3" id="KW-0804">Transcription</keyword>
<keyword evidence="2" id="KW-0805">Transcription regulation</keyword>